<dbReference type="InterPro" id="IPR048248">
    <property type="entry name" value="PUA_eIF2d-like"/>
</dbReference>
<dbReference type="Pfam" id="PF26291">
    <property type="entry name" value="SWIB_eIF2D"/>
    <property type="match status" value="1"/>
</dbReference>
<dbReference type="PROSITE" id="PS50296">
    <property type="entry name" value="SUI1"/>
    <property type="match status" value="1"/>
</dbReference>
<dbReference type="InterPro" id="IPR004521">
    <property type="entry name" value="Uncharacterised_CHP00451"/>
</dbReference>
<dbReference type="InterPro" id="IPR057429">
    <property type="entry name" value="WH_eIF2D"/>
</dbReference>
<evidence type="ECO:0000259" key="3">
    <source>
        <dbReference type="PROSITE" id="PS50296"/>
    </source>
</evidence>
<dbReference type="CDD" id="cd21156">
    <property type="entry name" value="PUA_eIF2d-like"/>
    <property type="match status" value="1"/>
</dbReference>
<dbReference type="InterPro" id="IPR001950">
    <property type="entry name" value="SUI1"/>
</dbReference>
<protein>
    <recommendedName>
        <fullName evidence="3">SUI1 domain-containing protein</fullName>
    </recommendedName>
</protein>
<dbReference type="InterPro" id="IPR015947">
    <property type="entry name" value="PUA-like_sf"/>
</dbReference>
<dbReference type="Pfam" id="PF26292">
    <property type="entry name" value="PUA_elF2D"/>
    <property type="match status" value="1"/>
</dbReference>
<dbReference type="Pfam" id="PF17832">
    <property type="entry name" value="Pre-PUA"/>
    <property type="match status" value="1"/>
</dbReference>
<dbReference type="Pfam" id="PF01253">
    <property type="entry name" value="SUI1"/>
    <property type="match status" value="1"/>
</dbReference>
<dbReference type="GO" id="GO:0003723">
    <property type="term" value="F:RNA binding"/>
    <property type="evidence" value="ECO:0007669"/>
    <property type="project" value="InterPro"/>
</dbReference>
<dbReference type="PROSITE" id="PS50890">
    <property type="entry name" value="PUA"/>
    <property type="match status" value="1"/>
</dbReference>
<evidence type="ECO:0000256" key="1">
    <source>
        <dbReference type="ARBA" id="ARBA00022490"/>
    </source>
</evidence>
<dbReference type="SUPFAM" id="SSF88697">
    <property type="entry name" value="PUA domain-like"/>
    <property type="match status" value="1"/>
</dbReference>
<dbReference type="InterPro" id="IPR036885">
    <property type="entry name" value="SWIB_MDM2_dom_sf"/>
</dbReference>
<keyword evidence="1" id="KW-0963">Cytoplasm</keyword>
<dbReference type="Gene3D" id="3.10.400.20">
    <property type="match status" value="1"/>
</dbReference>
<dbReference type="InterPro" id="IPR039757">
    <property type="entry name" value="EIF2D"/>
</dbReference>
<dbReference type="NCBIfam" id="TIGR00451">
    <property type="entry name" value="unchar_dom_2"/>
    <property type="match status" value="1"/>
</dbReference>
<sequence length="600" mass="66579">MFAKPAKVSGNVLLKNKDVKTLRRDVATCFPDSLDGPDDPNLKQLLPPKTVVQKIRFQAPSRVVVFTSETTKAPLIFDMTGKGEYCFSVYALWQAPALLPRLTVHVPVSTFVLRGADVMLPGVVFPSQEALQTLRKGELRAVYVQGNPCAIAVGEVLVDAADVERSGKKGRALKLWHVVGDALWQMGPQTLPNEGFLGDQVVSIGGQKGQSEGEEKQEGRGIRGGDAGGGMSDGVEDEVQVNEEEEMEEKKEKVTKEQMDRYYVETLLQALRTSRVREKDLPMLASSFHANVLLPCRRAGVLLNIKLSSFKKLSVYLKGMEAHELLTVVDNDGVMSITTISRRHRDVLSHEVYETAEEVQQKEQATADKAAGVHAFAPGQSAPEVEESFGLSPALRTLLRPILPVASVDKPVQKYYSRVEVRDLVTLYVESQGLVDAENQKFVRLNGLLTDALYSKKAPVGGYNERLSRQEIFNLLLSKCTHYHRIKLFPTHAVKFRGGSFRPIMILAKKLKRRNNTTVTSIACYQQFGIEGAAFAKEVQKKWGCSAAVRPSEDKSLCEEIQIHGQMVNEVLEHLEAKYHINAKFCSVTYGKDVKAKKNK</sequence>
<feature type="compositionally biased region" description="Basic and acidic residues" evidence="2">
    <location>
        <begin position="211"/>
        <end position="223"/>
    </location>
</feature>
<dbReference type="PANTHER" id="PTHR12217">
    <property type="entry name" value="EUKARYOTIC TRANSLATION INITIATION FACTOR 2D"/>
    <property type="match status" value="1"/>
</dbReference>
<name>A0AAV1VGH5_9STRA</name>
<dbReference type="Gene3D" id="3.30.780.10">
    <property type="entry name" value="SUI1-like domain"/>
    <property type="match status" value="1"/>
</dbReference>
<feature type="domain" description="SUI1" evidence="3">
    <location>
        <begin position="506"/>
        <end position="579"/>
    </location>
</feature>
<dbReference type="GO" id="GO:0003743">
    <property type="term" value="F:translation initiation factor activity"/>
    <property type="evidence" value="ECO:0007669"/>
    <property type="project" value="InterPro"/>
</dbReference>
<evidence type="ECO:0000256" key="2">
    <source>
        <dbReference type="SAM" id="MobiDB-lite"/>
    </source>
</evidence>
<dbReference type="EMBL" id="CAKLBY020000310">
    <property type="protein sequence ID" value="CAK7944843.1"/>
    <property type="molecule type" value="Genomic_DNA"/>
</dbReference>
<dbReference type="InterPro" id="IPR036877">
    <property type="entry name" value="SUI1_dom_sf"/>
</dbReference>
<evidence type="ECO:0000313" key="4">
    <source>
        <dbReference type="EMBL" id="CAK7944843.1"/>
    </source>
</evidence>
<gene>
    <name evidence="4" type="ORF">PM001_LOCUS29993</name>
</gene>
<dbReference type="InterPro" id="IPR041366">
    <property type="entry name" value="Pre-PUA"/>
</dbReference>
<dbReference type="AlphaFoldDB" id="A0AAV1VGH5"/>
<proteinExistence type="predicted"/>
<accession>A0AAV1VGH5</accession>
<dbReference type="SUPFAM" id="SSF55159">
    <property type="entry name" value="eIF1-like"/>
    <property type="match status" value="1"/>
</dbReference>
<evidence type="ECO:0000313" key="5">
    <source>
        <dbReference type="Proteomes" id="UP001162060"/>
    </source>
</evidence>
<dbReference type="GO" id="GO:0001731">
    <property type="term" value="P:formation of translation preinitiation complex"/>
    <property type="evidence" value="ECO:0007669"/>
    <property type="project" value="InterPro"/>
</dbReference>
<dbReference type="Proteomes" id="UP001162060">
    <property type="component" value="Unassembled WGS sequence"/>
</dbReference>
<organism evidence="4 5">
    <name type="scientific">Peronospora matthiolae</name>
    <dbReference type="NCBI Taxonomy" id="2874970"/>
    <lineage>
        <taxon>Eukaryota</taxon>
        <taxon>Sar</taxon>
        <taxon>Stramenopiles</taxon>
        <taxon>Oomycota</taxon>
        <taxon>Peronosporomycetes</taxon>
        <taxon>Peronosporales</taxon>
        <taxon>Peronosporaceae</taxon>
        <taxon>Peronospora</taxon>
    </lineage>
</organism>
<dbReference type="SUPFAM" id="SSF47592">
    <property type="entry name" value="SWIB/MDM2 domain"/>
    <property type="match status" value="1"/>
</dbReference>
<reference evidence="4" key="1">
    <citation type="submission" date="2024-01" db="EMBL/GenBank/DDBJ databases">
        <authorList>
            <person name="Webb A."/>
        </authorList>
    </citation>
    <scope>NUCLEOTIDE SEQUENCE</scope>
    <source>
        <strain evidence="4">Pm1</strain>
    </source>
</reference>
<feature type="region of interest" description="Disordered" evidence="2">
    <location>
        <begin position="204"/>
        <end position="254"/>
    </location>
</feature>
<dbReference type="Pfam" id="PF25304">
    <property type="entry name" value="WHD_eIF2D"/>
    <property type="match status" value="1"/>
</dbReference>
<comment type="caution">
    <text evidence="4">The sequence shown here is derived from an EMBL/GenBank/DDBJ whole genome shotgun (WGS) entry which is preliminary data.</text>
</comment>
<feature type="compositionally biased region" description="Acidic residues" evidence="2">
    <location>
        <begin position="234"/>
        <end position="247"/>
    </location>
</feature>
<dbReference type="InterPro" id="IPR058886">
    <property type="entry name" value="SWIB_eIF2D"/>
</dbReference>
<dbReference type="PANTHER" id="PTHR12217:SF4">
    <property type="entry name" value="EUKARYOTIC TRANSLATION INITIATION FACTOR 2D"/>
    <property type="match status" value="1"/>
</dbReference>